<evidence type="ECO:0000256" key="8">
    <source>
        <dbReference type="RuleBase" id="RU003375"/>
    </source>
</evidence>
<evidence type="ECO:0000256" key="9">
    <source>
        <dbReference type="SAM" id="Phobius"/>
    </source>
</evidence>
<protein>
    <recommendedName>
        <fullName evidence="3 8">Cytochrome c oxidase subunit 3</fullName>
    </recommendedName>
</protein>
<accession>A0A2P1H6E9</accession>
<dbReference type="GO" id="GO:0016020">
    <property type="term" value="C:membrane"/>
    <property type="evidence" value="ECO:0007669"/>
    <property type="project" value="UniProtKB-SubCell"/>
</dbReference>
<dbReference type="InterPro" id="IPR013833">
    <property type="entry name" value="Cyt_c_oxidase_su3_a-hlx"/>
</dbReference>
<dbReference type="InterPro" id="IPR000298">
    <property type="entry name" value="Cyt_c_oxidase-like_su3"/>
</dbReference>
<evidence type="ECO:0000259" key="10">
    <source>
        <dbReference type="PROSITE" id="PS50253"/>
    </source>
</evidence>
<dbReference type="Gene3D" id="1.20.120.80">
    <property type="entry name" value="Cytochrome c oxidase, subunit III, four-helix bundle"/>
    <property type="match status" value="1"/>
</dbReference>
<dbReference type="InterPro" id="IPR035973">
    <property type="entry name" value="Cyt_c_oxidase_su3-like_sf"/>
</dbReference>
<evidence type="ECO:0000256" key="1">
    <source>
        <dbReference type="ARBA" id="ARBA00004141"/>
    </source>
</evidence>
<organism evidence="11">
    <name type="scientific">Dipylidium caninum</name>
    <name type="common">Double-pored dog tapeworm</name>
    <dbReference type="NCBI Taxonomy" id="66787"/>
    <lineage>
        <taxon>Eukaryota</taxon>
        <taxon>Metazoa</taxon>
        <taxon>Spiralia</taxon>
        <taxon>Lophotrochozoa</taxon>
        <taxon>Platyhelminthes</taxon>
        <taxon>Cestoda</taxon>
        <taxon>Eucestoda</taxon>
        <taxon>Cyclophyllidea</taxon>
        <taxon>Dipylidiidae</taxon>
        <taxon>Dipylidium</taxon>
    </lineage>
</organism>
<dbReference type="CDD" id="cd00386">
    <property type="entry name" value="Heme_Cu_Oxidase_III_like"/>
    <property type="match status" value="1"/>
</dbReference>
<dbReference type="GO" id="GO:0019646">
    <property type="term" value="P:aerobic electron transport chain"/>
    <property type="evidence" value="ECO:0007669"/>
    <property type="project" value="InterPro"/>
</dbReference>
<evidence type="ECO:0000313" key="11">
    <source>
        <dbReference type="EMBL" id="AVN67101.1"/>
    </source>
</evidence>
<keyword evidence="4 8" id="KW-0812">Transmembrane</keyword>
<feature type="transmembrane region" description="Helical" evidence="9">
    <location>
        <begin position="90"/>
        <end position="110"/>
    </location>
</feature>
<feature type="transmembrane region" description="Helical" evidence="9">
    <location>
        <begin position="196"/>
        <end position="214"/>
    </location>
</feature>
<feature type="domain" description="Heme-copper oxidase subunit III family profile" evidence="10">
    <location>
        <begin position="1"/>
        <end position="215"/>
    </location>
</feature>
<keyword evidence="8 11" id="KW-0496">Mitochondrion</keyword>
<comment type="subcellular location">
    <subcellularLocation>
        <location evidence="1">Membrane</location>
        <topology evidence="1">Multi-pass membrane protein</topology>
    </subcellularLocation>
</comment>
<evidence type="ECO:0000256" key="2">
    <source>
        <dbReference type="ARBA" id="ARBA00010581"/>
    </source>
</evidence>
<dbReference type="InterPro" id="IPR024791">
    <property type="entry name" value="Cyt_c/ubiquinol_Oxase_su3"/>
</dbReference>
<evidence type="ECO:0000256" key="7">
    <source>
        <dbReference type="ARBA" id="ARBA00023136"/>
    </source>
</evidence>
<gene>
    <name evidence="11" type="primary">COX3</name>
</gene>
<evidence type="ECO:0000256" key="6">
    <source>
        <dbReference type="ARBA" id="ARBA00022989"/>
    </source>
</evidence>
<name>A0A2P1H6E9_DIPCN</name>
<dbReference type="EMBL" id="MG587892">
    <property type="protein sequence ID" value="AVN67101.1"/>
    <property type="molecule type" value="Genomic_DNA"/>
</dbReference>
<feature type="transmembrane region" description="Helical" evidence="9">
    <location>
        <begin position="55"/>
        <end position="78"/>
    </location>
</feature>
<dbReference type="GO" id="GO:0004129">
    <property type="term" value="F:cytochrome-c oxidase activity"/>
    <property type="evidence" value="ECO:0007669"/>
    <property type="project" value="InterPro"/>
</dbReference>
<keyword evidence="6 9" id="KW-1133">Transmembrane helix</keyword>
<keyword evidence="5" id="KW-1278">Translocase</keyword>
<dbReference type="AlphaFoldDB" id="A0A2P1H6E9"/>
<evidence type="ECO:0000256" key="4">
    <source>
        <dbReference type="ARBA" id="ARBA00022692"/>
    </source>
</evidence>
<comment type="function">
    <text evidence="8">Component of the cytochrome c oxidase, the last enzyme in the mitochondrial electron transport chain which drives oxidative phosphorylation. The respiratory chain contains 3 multisubunit complexes succinate dehydrogenase (complex II, CII), ubiquinol-cytochrome c oxidoreductase (cytochrome b-c1 complex, complex III, CIII) and cytochrome c oxidase (complex IV, CIV), that cooperate to transfer electrons derived from NADH and succinate to molecular oxygen, creating an electrochemical gradient over the inner membrane that drives transmembrane transport and the ATP synthase. Cytochrome c oxidase is the component of the respiratory chain that catalyzes the reduction of oxygen to water. Electrons originating from reduced cytochrome c in the intermembrane space (IMS) are transferred via the dinuclear copper A center (CU(A)) of subunit 2 and heme A of subunit 1 to the active site in subunit 1, a binuclear center (BNC) formed by heme A3 and copper B (CU(B)). The BNC reduces molecular oxygen to 2 water molecules using 4 electrons from cytochrome c in the IMS and 4 protons from the mitochondrial matrix.</text>
</comment>
<evidence type="ECO:0000256" key="3">
    <source>
        <dbReference type="ARBA" id="ARBA00015944"/>
    </source>
</evidence>
<dbReference type="PANTHER" id="PTHR11403:SF7">
    <property type="entry name" value="CYTOCHROME C OXIDASE SUBUNIT 3"/>
    <property type="match status" value="1"/>
</dbReference>
<proteinExistence type="inferred from homology"/>
<reference evidence="11" key="1">
    <citation type="submission" date="2017-11" db="EMBL/GenBank/DDBJ databases">
        <title>Molecular characterization of Dipylidium caninum: Application to molecular detection and genetic analysis supporting two distinct species.</title>
        <authorList>
            <person name="Beugnet F."/>
            <person name="Fourie J."/>
            <person name="Crafford D."/>
            <person name="Guillot J."/>
            <person name="Rehbein S."/>
            <person name="Labuschagne M."/>
        </authorList>
    </citation>
    <scope>NUCLEOTIDE SEQUENCE</scope>
    <source>
        <strain evidence="11">R166</strain>
    </source>
</reference>
<feature type="transmembrane region" description="Helical" evidence="9">
    <location>
        <begin position="116"/>
        <end position="136"/>
    </location>
</feature>
<sequence length="215" mass="24933">MLSIIPFYVASFVGFVLVGFFMWNVDILLFEFVCLLVLLFFLCVDYAVTCFHYESAFWLFILSEVIIFGTLFVSCLYFDRWSYVNLSSALEIPFLGCFLLLGSSVTITAFHHLLGWYWSWVLLLFTVILGLCFVLLQVYEMNEISINIFDSSFHAVSFCVVGLHFSHVLLGVIGLVTILICGVSSVGVYRCTVMTWYWHFVDYIWLFVYMFVYVC</sequence>
<geneLocation type="mitochondrion" evidence="11"/>
<feature type="transmembrane region" description="Helical" evidence="9">
    <location>
        <begin position="28"/>
        <end position="49"/>
    </location>
</feature>
<comment type="similarity">
    <text evidence="2 8">Belongs to the cytochrome c oxidase subunit 3 family.</text>
</comment>
<dbReference type="PANTHER" id="PTHR11403">
    <property type="entry name" value="CYTOCHROME C OXIDASE SUBUNIT III"/>
    <property type="match status" value="1"/>
</dbReference>
<dbReference type="PROSITE" id="PS50253">
    <property type="entry name" value="COX3"/>
    <property type="match status" value="1"/>
</dbReference>
<evidence type="ECO:0000256" key="5">
    <source>
        <dbReference type="ARBA" id="ARBA00022967"/>
    </source>
</evidence>
<dbReference type="Pfam" id="PF00510">
    <property type="entry name" value="COX3"/>
    <property type="match status" value="1"/>
</dbReference>
<keyword evidence="7 9" id="KW-0472">Membrane</keyword>
<dbReference type="SUPFAM" id="SSF81452">
    <property type="entry name" value="Cytochrome c oxidase subunit III-like"/>
    <property type="match status" value="1"/>
</dbReference>
<feature type="transmembrane region" description="Helical" evidence="9">
    <location>
        <begin position="6"/>
        <end position="23"/>
    </location>
</feature>